<keyword evidence="3" id="KW-1185">Reference proteome</keyword>
<evidence type="ECO:0000313" key="3">
    <source>
        <dbReference type="Proteomes" id="UP000663181"/>
    </source>
</evidence>
<keyword evidence="1" id="KW-0732">Signal</keyword>
<feature type="chain" id="PRO_5046601914" evidence="1">
    <location>
        <begin position="20"/>
        <end position="96"/>
    </location>
</feature>
<protein>
    <submittedName>
        <fullName evidence="2">Uncharacterized protein</fullName>
    </submittedName>
</protein>
<accession>A0ABX7GZM3</accession>
<reference evidence="2 3" key="1">
    <citation type="submission" date="2020-10" db="EMBL/GenBank/DDBJ databases">
        <title>Phylogeny of dyella-like bacteria.</title>
        <authorList>
            <person name="Fu J."/>
        </authorList>
    </citation>
    <scope>NUCLEOTIDE SEQUENCE [LARGE SCALE GENOMIC DNA]</scope>
    <source>
        <strain evidence="2 3">DHOB09</strain>
    </source>
</reference>
<proteinExistence type="predicted"/>
<feature type="signal peptide" evidence="1">
    <location>
        <begin position="1"/>
        <end position="19"/>
    </location>
</feature>
<dbReference type="EMBL" id="CP064030">
    <property type="protein sequence ID" value="QRN55383.1"/>
    <property type="molecule type" value="Genomic_DNA"/>
</dbReference>
<dbReference type="RefSeq" id="WP_188798950.1">
    <property type="nucleotide sequence ID" value="NZ_BMIZ01000001.1"/>
</dbReference>
<evidence type="ECO:0000256" key="1">
    <source>
        <dbReference type="SAM" id="SignalP"/>
    </source>
</evidence>
<sequence length="96" mass="10337">MKPLFALLISALIVTGAHAADQKSVVTSTNPDLLSVSDSKPAGYPKSYVKKDPLGNCTKYDEDYVPGPVVKTHKTWRKITHIQSLGTKCPPDASTP</sequence>
<name>A0ABX7GZM3_9GAMM</name>
<evidence type="ECO:0000313" key="2">
    <source>
        <dbReference type="EMBL" id="QRN55383.1"/>
    </source>
</evidence>
<organism evidence="2 3">
    <name type="scientific">Dyella caseinilytica</name>
    <dbReference type="NCBI Taxonomy" id="1849581"/>
    <lineage>
        <taxon>Bacteria</taxon>
        <taxon>Pseudomonadati</taxon>
        <taxon>Pseudomonadota</taxon>
        <taxon>Gammaproteobacteria</taxon>
        <taxon>Lysobacterales</taxon>
        <taxon>Rhodanobacteraceae</taxon>
        <taxon>Dyella</taxon>
    </lineage>
</organism>
<gene>
    <name evidence="2" type="ORF">ISN74_08700</name>
</gene>
<dbReference type="Proteomes" id="UP000663181">
    <property type="component" value="Chromosome"/>
</dbReference>